<evidence type="ECO:0000256" key="2">
    <source>
        <dbReference type="SAM" id="MobiDB-lite"/>
    </source>
</evidence>
<sequence>MKRSVVTTPKSSLSRRPGPPPPGWLTQSKRKLAGLSFSNFKSAPSYDDHLFCTSTSHLASPLSNPLLPPTSLAFENQAWLQTGPDPRMLDVRARKYGLDKDFHAAHFAHEGIEVWDLLGRKALSTAPPLPPPIRSESVKPLTTNHPMTSQGARTGKRTEREVRDLKAQSVSTFTASSSISDLPGTSPSRYQPLSSNHPLHSSVEPHPPSIPISSSLDIPARQPPTASIDSLSPASTPDAIPSIQASSSTSSLSPSHIPDVLPELASHTTTRSSKSLPHLQTTLPSTPDPLTHTSSVGRSTRTKRSTRKSPANDLTSPQSDLFRIALSGATSPTPPVPPRSTHISDTKHYFNQRIRPPLRKKLSHISLPPTTASLADLQYILPASAENKAPVDQSHSSSSAGKAIRQYCLEDKTAEAIRLFEKVYPGHSPSMSSSYSLASSQPSSSQQPSINLYLFIINALIRTNQHALAQGWMSLTTSKQGAEYSTETYLALFRLFTWSRDHAAAHELYNRMMALRSNPLEDKTFARTVMRFLMRAGPAEKDSSISWYWLREMQAKEIPIGFEEWTIILRAHAYASELDHVQSVWRLARETAPISKDSPIKERVDYTRFLTTYLDAHRRMGGSWEELRELAREFLADRAVIPDGSLNLSLMRAACKSGFLDDARQIMKIMEDRAGIAPDSRHFTTLIVELINPNLPPQPGASKAVAALPLTKSAVEKPLSGSQRVKRTARQLSREIFALIGEMQARHLSLEYPVYINIIRYLSSDVSTKPKAIELCRRLISTLPGPGEGWSTENKWAKRWSINSPDPVTGIFTELVNAYAAQTQPGLVLETYEQLKGKKAWEVSLKIVGTLLDRVGSTISIKEQELLWRSAVVLAQEEVESSSSVERRRLKRQLDNGGLPVKEDPSITAAGVRAPFANSSSSLTDSLIDPSALAPRTPASPPNVANTTTRTPIALPTGSYKPPSSLLSRPLTAYIRSLLSVPSRPGTYQLRYITEQCLGITKLGFGLDSTCWSYLALAYVEAGLLDEAFFVLNDVILFKHEHIRRQYEAWTGRTLEGETLRESRARLLDKRQLFKGDFLCPSIERHTPEFKEMTLTSYRMFTPDKVLRRIKEINDMNRLRLPWSPDQRRSFDLQSGSHGASTTRSDDGDLIFLTESDLSLSSDGPTSATLTMSPTAGQRSLLTAQGFDPKSLAPGLWLPHRSILSALSSIVKEFEARAVDLETDALLRRASGKEDPRGKLMEWQTTYRRAWRFIELWRRRGHDRGGR</sequence>
<feature type="compositionally biased region" description="Polar residues" evidence="2">
    <location>
        <begin position="1"/>
        <end position="14"/>
    </location>
</feature>
<organism evidence="3">
    <name type="scientific">Phaffia rhodozyma</name>
    <name type="common">Yeast</name>
    <name type="synonym">Xanthophyllomyces dendrorhous</name>
    <dbReference type="NCBI Taxonomy" id="264483"/>
    <lineage>
        <taxon>Eukaryota</taxon>
        <taxon>Fungi</taxon>
        <taxon>Dikarya</taxon>
        <taxon>Basidiomycota</taxon>
        <taxon>Agaricomycotina</taxon>
        <taxon>Tremellomycetes</taxon>
        <taxon>Cystofilobasidiales</taxon>
        <taxon>Mrakiaceae</taxon>
        <taxon>Phaffia</taxon>
    </lineage>
</organism>
<protein>
    <submittedName>
        <fullName evidence="3">Isoform aa</fullName>
    </submittedName>
</protein>
<reference evidence="3" key="1">
    <citation type="submission" date="2014-08" db="EMBL/GenBank/DDBJ databases">
        <authorList>
            <person name="Sharma Rahul"/>
            <person name="Thines Marco"/>
        </authorList>
    </citation>
    <scope>NUCLEOTIDE SEQUENCE</scope>
</reference>
<keyword evidence="1" id="KW-0677">Repeat</keyword>
<dbReference type="PANTHER" id="PTHR47942">
    <property type="entry name" value="TETRATRICOPEPTIDE REPEAT (TPR)-LIKE SUPERFAMILY PROTEIN-RELATED"/>
    <property type="match status" value="1"/>
</dbReference>
<feature type="compositionally biased region" description="Basic and acidic residues" evidence="2">
    <location>
        <begin position="156"/>
        <end position="166"/>
    </location>
</feature>
<dbReference type="InterPro" id="IPR011990">
    <property type="entry name" value="TPR-like_helical_dom_sf"/>
</dbReference>
<feature type="region of interest" description="Disordered" evidence="2">
    <location>
        <begin position="930"/>
        <end position="956"/>
    </location>
</feature>
<name>A0A0F7SHL8_PHARH</name>
<dbReference type="InterPro" id="IPR002885">
    <property type="entry name" value="PPR_rpt"/>
</dbReference>
<feature type="region of interest" description="Disordered" evidence="2">
    <location>
        <begin position="125"/>
        <end position="319"/>
    </location>
</feature>
<feature type="compositionally biased region" description="Polar residues" evidence="2">
    <location>
        <begin position="266"/>
        <end position="285"/>
    </location>
</feature>
<dbReference type="Pfam" id="PF01535">
    <property type="entry name" value="PPR"/>
    <property type="match status" value="1"/>
</dbReference>
<proteinExistence type="predicted"/>
<feature type="compositionally biased region" description="Polar residues" evidence="2">
    <location>
        <begin position="224"/>
        <end position="235"/>
    </location>
</feature>
<evidence type="ECO:0000313" key="3">
    <source>
        <dbReference type="EMBL" id="CDZ97213.1"/>
    </source>
</evidence>
<feature type="compositionally biased region" description="Polar residues" evidence="2">
    <location>
        <begin position="140"/>
        <end position="152"/>
    </location>
</feature>
<feature type="compositionally biased region" description="Low complexity" evidence="2">
    <location>
        <begin position="169"/>
        <end position="180"/>
    </location>
</feature>
<evidence type="ECO:0000256" key="1">
    <source>
        <dbReference type="ARBA" id="ARBA00022737"/>
    </source>
</evidence>
<dbReference type="AlphaFoldDB" id="A0A0F7SHL8"/>
<feature type="compositionally biased region" description="Polar residues" evidence="2">
    <location>
        <begin position="183"/>
        <end position="199"/>
    </location>
</feature>
<dbReference type="EMBL" id="LN483167">
    <property type="protein sequence ID" value="CDZ97213.1"/>
    <property type="molecule type" value="Genomic_DNA"/>
</dbReference>
<dbReference type="InterPro" id="IPR051222">
    <property type="entry name" value="PPR/CCM1_RNA-binding"/>
</dbReference>
<feature type="region of interest" description="Disordered" evidence="2">
    <location>
        <begin position="1"/>
        <end position="27"/>
    </location>
</feature>
<feature type="compositionally biased region" description="Low complexity" evidence="2">
    <location>
        <begin position="240"/>
        <end position="258"/>
    </location>
</feature>
<dbReference type="Gene3D" id="1.25.40.10">
    <property type="entry name" value="Tetratricopeptide repeat domain"/>
    <property type="match status" value="2"/>
</dbReference>
<dbReference type="PANTHER" id="PTHR47942:SF63">
    <property type="entry name" value="PENTATRICOPEPTIDE REPEAT-CONTAINING PROTEIN"/>
    <property type="match status" value="1"/>
</dbReference>
<accession>A0A0F7SHL8</accession>